<keyword evidence="2" id="KW-0614">Plasmid</keyword>
<dbReference type="Pfam" id="PF03524">
    <property type="entry name" value="CagX"/>
    <property type="match status" value="1"/>
</dbReference>
<dbReference type="InterPro" id="IPR010258">
    <property type="entry name" value="Conjugal_tfr_TrbG/VirB9/CagX"/>
</dbReference>
<keyword evidence="1" id="KW-0732">Signal</keyword>
<evidence type="ECO:0000256" key="1">
    <source>
        <dbReference type="SAM" id="SignalP"/>
    </source>
</evidence>
<reference evidence="2" key="1">
    <citation type="submission" date="2012-01" db="EMBL/GenBank/DDBJ databases">
        <authorList>
            <person name="Summers A.O."/>
            <person name="Wireman J."/>
        </authorList>
    </citation>
    <scope>NUCLEOTIDE SEQUENCE</scope>
    <source>
        <strain evidence="2">AC2-58</strain>
        <plasmid evidence="2">pAC258-29</plasmid>
    </source>
</reference>
<dbReference type="AlphaFoldDB" id="I3W068"/>
<dbReference type="EMBL" id="JQ418523">
    <property type="protein sequence ID" value="AFK88995.1"/>
    <property type="molecule type" value="Genomic_DNA"/>
</dbReference>
<proteinExistence type="predicted"/>
<feature type="chain" id="PRO_5003681736" evidence="1">
    <location>
        <begin position="22"/>
        <end position="317"/>
    </location>
</feature>
<dbReference type="RefSeq" id="WP_015062345.1">
    <property type="nucleotide sequence ID" value="NC_019337.1"/>
</dbReference>
<dbReference type="InterPro" id="IPR038161">
    <property type="entry name" value="VirB9/CagX/TrbG_C_sf"/>
</dbReference>
<sequence>MKHALALALVACSVLSSPAWATQEPTPSKADPRIRTASYTISDMIHLTSTDLNPVQIVLEQGEKVVSFAGKLVSSATKAEDMKTVHDWFLIASGNSVVLQPLKPEPKSYLFLNTEAPDGSPRHYRFQLDTRAGNDPDGSEYEAINMVYPDVIAAQKRAAWEAAAAARAKAKAAADAREADKLAEWKLKQEQGPYAEGRNWHYTAQNITKNDNSCDVIGPEHAAGISDDGVTTRLLFAPHTALPMPYVLDQDGKEAVVQHSQVDTKDGVVMTLHTVAKQVILRRGKRGCALNNEAYDPVGHQPGTGTVSAHVVRELVK</sequence>
<dbReference type="Gene3D" id="2.60.40.2500">
    <property type="match status" value="1"/>
</dbReference>
<geneLocation type="plasmid" evidence="2">
    <name>pAC258-29</name>
</geneLocation>
<evidence type="ECO:0000313" key="2">
    <source>
        <dbReference type="EMBL" id="AFK88995.1"/>
    </source>
</evidence>
<name>I3W068_ACEPA</name>
<organism evidence="2">
    <name type="scientific">Acetobacter pasteurianus</name>
    <name type="common">Acetobacter turbidans</name>
    <dbReference type="NCBI Taxonomy" id="438"/>
    <lineage>
        <taxon>Bacteria</taxon>
        <taxon>Pseudomonadati</taxon>
        <taxon>Pseudomonadota</taxon>
        <taxon>Alphaproteobacteria</taxon>
        <taxon>Acetobacterales</taxon>
        <taxon>Acetobacteraceae</taxon>
        <taxon>Acetobacter</taxon>
    </lineage>
</organism>
<protein>
    <submittedName>
        <fullName evidence="2">Transport secretion system IV, VirB9 protein</fullName>
    </submittedName>
</protein>
<feature type="signal peptide" evidence="1">
    <location>
        <begin position="1"/>
        <end position="21"/>
    </location>
</feature>
<accession>I3W068</accession>